<proteinExistence type="predicted"/>
<keyword evidence="2" id="KW-1185">Reference proteome</keyword>
<organism evidence="1 2">
    <name type="scientific">Pseudomonas baetica</name>
    <dbReference type="NCBI Taxonomy" id="674054"/>
    <lineage>
        <taxon>Bacteria</taxon>
        <taxon>Pseudomonadati</taxon>
        <taxon>Pseudomonadota</taxon>
        <taxon>Gammaproteobacteria</taxon>
        <taxon>Pseudomonadales</taxon>
        <taxon>Pseudomonadaceae</taxon>
        <taxon>Pseudomonas</taxon>
    </lineage>
</organism>
<dbReference type="Proteomes" id="UP000232455">
    <property type="component" value="Unassembled WGS sequence"/>
</dbReference>
<reference evidence="1 2" key="1">
    <citation type="submission" date="2017-11" db="EMBL/GenBank/DDBJ databases">
        <title>Genome sequencing of a diverse group of Pseudomonas species.</title>
        <authorList>
            <person name="Loper J."/>
        </authorList>
    </citation>
    <scope>NUCLEOTIDE SEQUENCE [LARGE SCALE GENOMIC DNA]</scope>
    <source>
        <strain evidence="1 2">LMG 25716</strain>
    </source>
</reference>
<evidence type="ECO:0000313" key="2">
    <source>
        <dbReference type="Proteomes" id="UP000232455"/>
    </source>
</evidence>
<dbReference type="EMBL" id="PHHE01000001">
    <property type="protein sequence ID" value="PKA72378.1"/>
    <property type="molecule type" value="Genomic_DNA"/>
</dbReference>
<accession>A0ABX4Q6N7</accession>
<gene>
    <name evidence="1" type="ORF">ATI02_5430</name>
</gene>
<comment type="caution">
    <text evidence="1">The sequence shown here is derived from an EMBL/GenBank/DDBJ whole genome shotgun (WGS) entry which is preliminary data.</text>
</comment>
<name>A0ABX4Q6N7_9PSED</name>
<sequence length="60" mass="6496">MSNVIVQFSDATESTVVAYFASPQDSEVYACLGLIDVSDDRWAEFYDSANGESSGLPSPR</sequence>
<evidence type="ECO:0000313" key="1">
    <source>
        <dbReference type="EMBL" id="PKA72378.1"/>
    </source>
</evidence>
<protein>
    <submittedName>
        <fullName evidence="1">Uncharacterized protein</fullName>
    </submittedName>
</protein>